<dbReference type="PANTHER" id="PTHR11852">
    <property type="entry name" value="PLATELET-ACTIVATING FACTOR ACETYLHYDROLASE"/>
    <property type="match status" value="1"/>
</dbReference>
<evidence type="ECO:0000313" key="3">
    <source>
        <dbReference type="EMBL" id="MEL0614054.1"/>
    </source>
</evidence>
<organism evidence="3 4">
    <name type="scientific">Marinomonas arenicola</name>
    <dbReference type="NCBI Taxonomy" id="569601"/>
    <lineage>
        <taxon>Bacteria</taxon>
        <taxon>Pseudomonadati</taxon>
        <taxon>Pseudomonadota</taxon>
        <taxon>Gammaproteobacteria</taxon>
        <taxon>Oceanospirillales</taxon>
        <taxon>Oceanospirillaceae</taxon>
        <taxon>Marinomonas</taxon>
    </lineage>
</organism>
<evidence type="ECO:0000256" key="1">
    <source>
        <dbReference type="ARBA" id="ARBA00038184"/>
    </source>
</evidence>
<dbReference type="RefSeq" id="WP_341567620.1">
    <property type="nucleotide sequence ID" value="NZ_JBAKAR010000011.1"/>
</dbReference>
<dbReference type="Proteomes" id="UP001379949">
    <property type="component" value="Unassembled WGS sequence"/>
</dbReference>
<dbReference type="EMBL" id="JBAKAR010000011">
    <property type="protein sequence ID" value="MEL0614054.1"/>
    <property type="molecule type" value="Genomic_DNA"/>
</dbReference>
<dbReference type="SUPFAM" id="SSF52266">
    <property type="entry name" value="SGNH hydrolase"/>
    <property type="match status" value="1"/>
</dbReference>
<name>A0ABU9G8W4_9GAMM</name>
<keyword evidence="4" id="KW-1185">Reference proteome</keyword>
<dbReference type="InterPro" id="IPR036514">
    <property type="entry name" value="SGNH_hydro_sf"/>
</dbReference>
<dbReference type="Pfam" id="PF13472">
    <property type="entry name" value="Lipase_GDSL_2"/>
    <property type="match status" value="1"/>
</dbReference>
<dbReference type="Gene3D" id="3.40.50.1110">
    <property type="entry name" value="SGNH hydrolase"/>
    <property type="match status" value="1"/>
</dbReference>
<evidence type="ECO:0000313" key="4">
    <source>
        <dbReference type="Proteomes" id="UP001379949"/>
    </source>
</evidence>
<comment type="caution">
    <text evidence="3">The sequence shown here is derived from an EMBL/GenBank/DDBJ whole genome shotgun (WGS) entry which is preliminary data.</text>
</comment>
<feature type="domain" description="SGNH hydrolase-type esterase" evidence="2">
    <location>
        <begin position="70"/>
        <end position="234"/>
    </location>
</feature>
<evidence type="ECO:0000259" key="2">
    <source>
        <dbReference type="Pfam" id="PF13472"/>
    </source>
</evidence>
<sequence length="252" mass="28410">MENKLLLMDSLEYLVYPPRYNIERPSMRNDEPVAIPLSVVPAVQTADWWLPRHEQKLAEKNAMESVDLVFLGDSITQGWEGAGRDVWDECYAPFNALNLGFNGDRTEHVLWRLAHGAVDNITPKLLVLLVGTNNTGHRQDPAAETALGIQCILNLLREKLPQTKILLLAIFPRSAKPSQKLRVLNDNVNRLIASYGNGNWVSYLDLSDCFLDDTGRVSPDIMADYLHLNAPQYRVWANAIAPHLFALARKMP</sequence>
<proteinExistence type="inferred from homology"/>
<comment type="similarity">
    <text evidence="1">Belongs to the 'GDSL' lipolytic enzyme family. Platelet-activating factor acetylhydrolase IB beta/gamma subunits subfamily.</text>
</comment>
<dbReference type="InterPro" id="IPR013830">
    <property type="entry name" value="SGNH_hydro"/>
</dbReference>
<gene>
    <name evidence="3" type="ORF">V6242_12945</name>
</gene>
<protein>
    <submittedName>
        <fullName evidence="3">GDSL-type esterase/lipase family protein</fullName>
    </submittedName>
</protein>
<dbReference type="PANTHER" id="PTHR11852:SF0">
    <property type="entry name" value="PLATELET-ACTIVATING FACTOR ACETYLHYDROLASE IB SUBUNIT BETA HOMOLOG"/>
    <property type="match status" value="1"/>
</dbReference>
<accession>A0ABU9G8W4</accession>
<reference evidence="3 4" key="1">
    <citation type="submission" date="2024-02" db="EMBL/GenBank/DDBJ databases">
        <title>Bacteria isolated from the canopy kelp, Nereocystis luetkeana.</title>
        <authorList>
            <person name="Pfister C.A."/>
            <person name="Younker I.T."/>
            <person name="Light S.H."/>
        </authorList>
    </citation>
    <scope>NUCLEOTIDE SEQUENCE [LARGE SCALE GENOMIC DNA]</scope>
    <source>
        <strain evidence="3 4">TI.4.07</strain>
    </source>
</reference>